<dbReference type="GO" id="GO:0009401">
    <property type="term" value="P:phosphoenolpyruvate-dependent sugar phosphotransferase system"/>
    <property type="evidence" value="ECO:0007669"/>
    <property type="project" value="UniProtKB-KW"/>
</dbReference>
<feature type="domain" description="PTS EIIB type-1" evidence="14">
    <location>
        <begin position="548"/>
        <end position="630"/>
    </location>
</feature>
<dbReference type="PROSITE" id="PS51103">
    <property type="entry name" value="PTS_EIIC_TYPE_1"/>
    <property type="match status" value="1"/>
</dbReference>
<dbReference type="GO" id="GO:0005886">
    <property type="term" value="C:plasma membrane"/>
    <property type="evidence" value="ECO:0007669"/>
    <property type="project" value="UniProtKB-SubCell"/>
</dbReference>
<evidence type="ECO:0000256" key="1">
    <source>
        <dbReference type="ARBA" id="ARBA00004651"/>
    </source>
</evidence>
<keyword evidence="4" id="KW-0762">Sugar transport</keyword>
<dbReference type="PROSITE" id="PS00371">
    <property type="entry name" value="PTS_EIIA_TYPE_1_HIS"/>
    <property type="match status" value="1"/>
</dbReference>
<comment type="subcellular location">
    <subcellularLocation>
        <location evidence="1">Cell membrane</location>
        <topology evidence="1">Multi-pass membrane protein</topology>
    </subcellularLocation>
</comment>
<name>A0A4R7UE67_9BACT</name>
<keyword evidence="6" id="KW-0598">Phosphotransferase system</keyword>
<dbReference type="CDD" id="cd00212">
    <property type="entry name" value="PTS_IIB_glc"/>
    <property type="match status" value="1"/>
</dbReference>
<feature type="domain" description="PTS EIIC type-1" evidence="15">
    <location>
        <begin position="27"/>
        <end position="523"/>
    </location>
</feature>
<evidence type="ECO:0000256" key="8">
    <source>
        <dbReference type="ARBA" id="ARBA00022777"/>
    </source>
</evidence>
<dbReference type="AlphaFoldDB" id="A0A4R7UE67"/>
<dbReference type="GO" id="GO:0090563">
    <property type="term" value="F:protein-phosphocysteine-sugar phosphotransferase activity"/>
    <property type="evidence" value="ECO:0007669"/>
    <property type="project" value="TreeGrafter"/>
</dbReference>
<accession>A0A4R7UE67</accession>
<dbReference type="PANTHER" id="PTHR30009:SF20">
    <property type="entry name" value="PTS SYSTEM GLUCOSE-SPECIFIC EIICB COMPONENT-RELATED"/>
    <property type="match status" value="1"/>
</dbReference>
<keyword evidence="5" id="KW-0808">Transferase</keyword>
<feature type="transmembrane region" description="Helical" evidence="12">
    <location>
        <begin position="223"/>
        <end position="246"/>
    </location>
</feature>
<evidence type="ECO:0000256" key="12">
    <source>
        <dbReference type="SAM" id="Phobius"/>
    </source>
</evidence>
<feature type="transmembrane region" description="Helical" evidence="12">
    <location>
        <begin position="384"/>
        <end position="402"/>
    </location>
</feature>
<dbReference type="Pfam" id="PF00367">
    <property type="entry name" value="PTS_EIIB"/>
    <property type="match status" value="1"/>
</dbReference>
<dbReference type="Proteomes" id="UP000295757">
    <property type="component" value="Unassembled WGS sequence"/>
</dbReference>
<dbReference type="InterPro" id="IPR050429">
    <property type="entry name" value="PTS_Glucose_EIICBA"/>
</dbReference>
<dbReference type="PROSITE" id="PS51098">
    <property type="entry name" value="PTS_EIIB_TYPE_1"/>
    <property type="match status" value="1"/>
</dbReference>
<evidence type="ECO:0000259" key="14">
    <source>
        <dbReference type="PROSITE" id="PS51098"/>
    </source>
</evidence>
<dbReference type="InterPro" id="IPR001996">
    <property type="entry name" value="PTS_IIB_1"/>
</dbReference>
<keyword evidence="17" id="KW-1185">Reference proteome</keyword>
<feature type="transmembrane region" description="Helical" evidence="12">
    <location>
        <begin position="432"/>
        <end position="457"/>
    </location>
</feature>
<dbReference type="Pfam" id="PF00358">
    <property type="entry name" value="PTS_EIIA_1"/>
    <property type="match status" value="1"/>
</dbReference>
<evidence type="ECO:0000256" key="3">
    <source>
        <dbReference type="ARBA" id="ARBA00022475"/>
    </source>
</evidence>
<sequence>MKSIKLLFKSRNAKVDANKKLNNSNSGKARKVLSKISGAFMLPISVMSIAGLFLGIGAAIFTGSLDKDGNVVNYALSVFGNAIKALGDPVFAALPILFATAFVIAFTDEAGVGVFATIVAFLIFLSVQSVFIWEFYEKVPTKNLVTGKVTNVNDIKGYIVLFSGGGRNPESMKNLIGNTLGIRSLQTSVFGGIAVGLMVQYLYNKFHTIQLPQVISFFGGKRFVSLIAIPSSFVLALIFLLFWPWIGVGLNKFGESLGKVPYGFESLIFGVIERSLIPFGLHHVFYAPLWYSNAGGDINSLLTTWYNAESAKPGFEAGQSLITLKEAVAAEPSKFQGDSTSALSLLNFGSTVDWKVGKDIRSVQLFDFIASIGMKIGRFTDGKFAFMILGLPAAAAAMILAAPKENRKVALGTVLPAGFTAMLTGVTEPIEFTFLFLAPWLFWGFHALMAGLSFMFANLASVHIPQAFSGGLLDFISYGIIPVSKGTHFWWSLVIGLGYVPIYFVVFYFSIKKFDLATPGRGGNTKLFNKADFLKKSFHSNEEFKDLDMKAVAIVEGFGGLDNITAFNNCASRLRYDVKDVSKVDVEKLKKAGAFGVKFEGGNHAQAIMGPASEQLNAKIKSQRSLIAKYEAALVNNPEALESQVEKNQEKLNETQTSVQTEMPSEVVTSTKSVKIQTAAKGKLVALEDLRDGVFSEKLMGNGFAVEFDAEKIGNVYAPISGQIVSVFPSKHAIGITSKEGVQVLVHIGIDTVKLNGEGFVEFVKVGDKVKAGDKLVAVDLELLKQHNLRSDVIVIILNEGTMSNFSIVEDKTTAETTSDLIGRVR</sequence>
<dbReference type="InterPro" id="IPR036878">
    <property type="entry name" value="Glu_permease_IIB"/>
</dbReference>
<feature type="transmembrane region" description="Helical" evidence="12">
    <location>
        <begin position="185"/>
        <end position="203"/>
    </location>
</feature>
<dbReference type="RefSeq" id="WP_134110074.1">
    <property type="nucleotide sequence ID" value="NZ_SOCN01000001.1"/>
</dbReference>
<evidence type="ECO:0000259" key="15">
    <source>
        <dbReference type="PROSITE" id="PS51103"/>
    </source>
</evidence>
<evidence type="ECO:0000313" key="17">
    <source>
        <dbReference type="Proteomes" id="UP000295757"/>
    </source>
</evidence>
<evidence type="ECO:0000256" key="10">
    <source>
        <dbReference type="ARBA" id="ARBA00023136"/>
    </source>
</evidence>
<proteinExistence type="predicted"/>
<feature type="active site" description="Phosphocysteine intermediate; for EIIB activity" evidence="11">
    <location>
        <position position="570"/>
    </location>
</feature>
<gene>
    <name evidence="16" type="ORF">BCF59_0080</name>
</gene>
<dbReference type="InterPro" id="IPR018113">
    <property type="entry name" value="PTrfase_EIIB_Cys"/>
</dbReference>
<evidence type="ECO:0000256" key="9">
    <source>
        <dbReference type="ARBA" id="ARBA00022989"/>
    </source>
</evidence>
<dbReference type="InterPro" id="IPR003352">
    <property type="entry name" value="PTS_EIIC"/>
</dbReference>
<dbReference type="Gene3D" id="3.30.1360.60">
    <property type="entry name" value="Glucose permease domain IIB"/>
    <property type="match status" value="1"/>
</dbReference>
<feature type="transmembrane region" description="Helical" evidence="12">
    <location>
        <begin position="489"/>
        <end position="511"/>
    </location>
</feature>
<keyword evidence="9 12" id="KW-1133">Transmembrane helix</keyword>
<feature type="transmembrane region" description="Helical" evidence="12">
    <location>
        <begin position="40"/>
        <end position="62"/>
    </location>
</feature>
<protein>
    <submittedName>
        <fullName evidence="16">PTS system glucose-specific IIC component</fullName>
    </submittedName>
</protein>
<dbReference type="InterPro" id="IPR013013">
    <property type="entry name" value="PTS_EIIC_1"/>
</dbReference>
<feature type="domain" description="PTS EIIA type-1" evidence="13">
    <location>
        <begin position="692"/>
        <end position="799"/>
    </location>
</feature>
<dbReference type="InterPro" id="IPR011055">
    <property type="entry name" value="Dup_hybrid_motif"/>
</dbReference>
<dbReference type="SUPFAM" id="SSF55604">
    <property type="entry name" value="Glucose permease domain IIB"/>
    <property type="match status" value="1"/>
</dbReference>
<comment type="caution">
    <text evidence="16">The sequence shown here is derived from an EMBL/GenBank/DDBJ whole genome shotgun (WGS) entry which is preliminary data.</text>
</comment>
<feature type="transmembrane region" description="Helical" evidence="12">
    <location>
        <begin position="409"/>
        <end position="426"/>
    </location>
</feature>
<dbReference type="InterPro" id="IPR001127">
    <property type="entry name" value="PTS_EIIA_1_perm"/>
</dbReference>
<keyword evidence="10 12" id="KW-0472">Membrane</keyword>
<evidence type="ECO:0000256" key="11">
    <source>
        <dbReference type="PROSITE-ProRule" id="PRU00421"/>
    </source>
</evidence>
<organism evidence="16 17">
    <name type="scientific">Mycoplasmopsis mustelae</name>
    <dbReference type="NCBI Taxonomy" id="171289"/>
    <lineage>
        <taxon>Bacteria</taxon>
        <taxon>Bacillati</taxon>
        <taxon>Mycoplasmatota</taxon>
        <taxon>Mycoplasmoidales</taxon>
        <taxon>Metamycoplasmataceae</taxon>
        <taxon>Mycoplasmopsis</taxon>
    </lineage>
</organism>
<evidence type="ECO:0000313" key="16">
    <source>
        <dbReference type="EMBL" id="TDV24133.1"/>
    </source>
</evidence>
<dbReference type="NCBIfam" id="TIGR00826">
    <property type="entry name" value="EIIB_glc"/>
    <property type="match status" value="1"/>
</dbReference>
<dbReference type="NCBIfam" id="TIGR00830">
    <property type="entry name" value="PTBA"/>
    <property type="match status" value="1"/>
</dbReference>
<dbReference type="PROSITE" id="PS51093">
    <property type="entry name" value="PTS_EIIA_TYPE_1"/>
    <property type="match status" value="1"/>
</dbReference>
<feature type="transmembrane region" description="Helical" evidence="12">
    <location>
        <begin position="82"/>
        <end position="105"/>
    </location>
</feature>
<keyword evidence="2" id="KW-0813">Transport</keyword>
<dbReference type="Pfam" id="PF02378">
    <property type="entry name" value="PTS_EIIC"/>
    <property type="match status" value="1"/>
</dbReference>
<evidence type="ECO:0000256" key="5">
    <source>
        <dbReference type="ARBA" id="ARBA00022679"/>
    </source>
</evidence>
<keyword evidence="8" id="KW-0418">Kinase</keyword>
<dbReference type="Gene3D" id="2.70.70.10">
    <property type="entry name" value="Glucose Permease (Domain IIA)"/>
    <property type="match status" value="1"/>
</dbReference>
<dbReference type="GO" id="GO:0016301">
    <property type="term" value="F:kinase activity"/>
    <property type="evidence" value="ECO:0007669"/>
    <property type="project" value="UniProtKB-KW"/>
</dbReference>
<evidence type="ECO:0000256" key="7">
    <source>
        <dbReference type="ARBA" id="ARBA00022692"/>
    </source>
</evidence>
<evidence type="ECO:0000259" key="13">
    <source>
        <dbReference type="PROSITE" id="PS51093"/>
    </source>
</evidence>
<evidence type="ECO:0000256" key="2">
    <source>
        <dbReference type="ARBA" id="ARBA00022448"/>
    </source>
</evidence>
<evidence type="ECO:0000256" key="4">
    <source>
        <dbReference type="ARBA" id="ARBA00022597"/>
    </source>
</evidence>
<dbReference type="OrthoDB" id="9764327at2"/>
<dbReference type="GO" id="GO:0008982">
    <property type="term" value="F:protein-N(PI)-phosphohistidine-sugar phosphotransferase activity"/>
    <property type="evidence" value="ECO:0007669"/>
    <property type="project" value="InterPro"/>
</dbReference>
<dbReference type="SUPFAM" id="SSF51261">
    <property type="entry name" value="Duplicated hybrid motif"/>
    <property type="match status" value="1"/>
</dbReference>
<evidence type="ECO:0000256" key="6">
    <source>
        <dbReference type="ARBA" id="ARBA00022683"/>
    </source>
</evidence>
<keyword evidence="3" id="KW-1003">Cell membrane</keyword>
<feature type="transmembrane region" description="Helical" evidence="12">
    <location>
        <begin position="112"/>
        <end position="133"/>
    </location>
</feature>
<dbReference type="PANTHER" id="PTHR30009">
    <property type="entry name" value="CYTOCHROME C-TYPE SYNTHESIS PROTEIN AND PTS TRANSMEMBRANE COMPONENT"/>
    <property type="match status" value="1"/>
</dbReference>
<dbReference type="EMBL" id="SOCN01000001">
    <property type="protein sequence ID" value="TDV24133.1"/>
    <property type="molecule type" value="Genomic_DNA"/>
</dbReference>
<keyword evidence="7 12" id="KW-0812">Transmembrane</keyword>
<reference evidence="16 17" key="1">
    <citation type="submission" date="2019-03" db="EMBL/GenBank/DDBJ databases">
        <title>Genomic Encyclopedia of Archaeal and Bacterial Type Strains, Phase II (KMG-II): from individual species to whole genera.</title>
        <authorList>
            <person name="Goeker M."/>
        </authorList>
    </citation>
    <scope>NUCLEOTIDE SEQUENCE [LARGE SCALE GENOMIC DNA]</scope>
    <source>
        <strain evidence="16 17">ATCC 35214</strain>
    </source>
</reference>